<dbReference type="GO" id="GO:0071111">
    <property type="term" value="F:cyclic-guanylate-specific phosphodiesterase activity"/>
    <property type="evidence" value="ECO:0007669"/>
    <property type="project" value="InterPro"/>
</dbReference>
<dbReference type="InterPro" id="IPR035919">
    <property type="entry name" value="EAL_sf"/>
</dbReference>
<comment type="caution">
    <text evidence="2">The sequence shown here is derived from an EMBL/GenBank/DDBJ whole genome shotgun (WGS) entry which is preliminary data.</text>
</comment>
<evidence type="ECO:0000313" key="2">
    <source>
        <dbReference type="EMBL" id="MBK8892302.1"/>
    </source>
</evidence>
<dbReference type="PANTHER" id="PTHR33121">
    <property type="entry name" value="CYCLIC DI-GMP PHOSPHODIESTERASE PDEF"/>
    <property type="match status" value="1"/>
</dbReference>
<dbReference type="SUPFAM" id="SSF141868">
    <property type="entry name" value="EAL domain-like"/>
    <property type="match status" value="1"/>
</dbReference>
<dbReference type="Proteomes" id="UP000808146">
    <property type="component" value="Unassembled WGS sequence"/>
</dbReference>
<dbReference type="InterPro" id="IPR001633">
    <property type="entry name" value="EAL_dom"/>
</dbReference>
<gene>
    <name evidence="2" type="ORF">IPN75_19020</name>
</gene>
<accession>A0A9D7LY44</accession>
<reference evidence="2" key="1">
    <citation type="submission" date="2020-10" db="EMBL/GenBank/DDBJ databases">
        <title>Connecting structure to function with the recovery of over 1000 high-quality activated sludge metagenome-assembled genomes encoding full-length rRNA genes using long-read sequencing.</title>
        <authorList>
            <person name="Singleton C.M."/>
            <person name="Petriglieri F."/>
            <person name="Kristensen J.M."/>
            <person name="Kirkegaard R.H."/>
            <person name="Michaelsen T.Y."/>
            <person name="Andersen M.H."/>
            <person name="Karst S.M."/>
            <person name="Dueholm M.S."/>
            <person name="Nielsen P.H."/>
            <person name="Albertsen M."/>
        </authorList>
    </citation>
    <scope>NUCLEOTIDE SEQUENCE</scope>
    <source>
        <strain evidence="2">OdNE_18-Q3-R46-58_BAT3C.305</strain>
    </source>
</reference>
<dbReference type="Pfam" id="PF00563">
    <property type="entry name" value="EAL"/>
    <property type="match status" value="1"/>
</dbReference>
<sequence>MPLSDLIRTLNSPSGSLPGHYARSGLDQPFVAVDGRVFLHYANLRLESHFLPIAETRSGKTHGHAASLQVFGLSNRQPIAPEAVFVLPTDDAEFVYLDRLVRTLHALNYLTRPTRGNLLLQVHARHVMSVPADHGLAFEEILRPCGVLPEQVTLEIDIEGVEDLAHLIKAVASYRSRGYGIAISHFGRRQIDFGILRELQPDIVKLDSLLVSSNRPSSNRSLKPIIEALHKLPAQVLVEGIATDAMRKGASAWNIDLLQAHAPLRRLLDPVPVATAGNSPCLRSAA</sequence>
<dbReference type="PROSITE" id="PS50883">
    <property type="entry name" value="EAL"/>
    <property type="match status" value="1"/>
</dbReference>
<dbReference type="EMBL" id="JADKBR010000026">
    <property type="protein sequence ID" value="MBK8892302.1"/>
    <property type="molecule type" value="Genomic_DNA"/>
</dbReference>
<evidence type="ECO:0000259" key="1">
    <source>
        <dbReference type="PROSITE" id="PS50883"/>
    </source>
</evidence>
<proteinExistence type="predicted"/>
<dbReference type="PANTHER" id="PTHR33121:SF76">
    <property type="entry name" value="SIGNALING PROTEIN"/>
    <property type="match status" value="1"/>
</dbReference>
<organism evidence="2 3">
    <name type="scientific">Candidatus Dechloromonas phosphorivorans</name>
    <dbReference type="NCBI Taxonomy" id="2899244"/>
    <lineage>
        <taxon>Bacteria</taxon>
        <taxon>Pseudomonadati</taxon>
        <taxon>Pseudomonadota</taxon>
        <taxon>Betaproteobacteria</taxon>
        <taxon>Rhodocyclales</taxon>
        <taxon>Azonexaceae</taxon>
        <taxon>Dechloromonas</taxon>
    </lineage>
</organism>
<dbReference type="SMART" id="SM00052">
    <property type="entry name" value="EAL"/>
    <property type="match status" value="1"/>
</dbReference>
<evidence type="ECO:0000313" key="3">
    <source>
        <dbReference type="Proteomes" id="UP000808146"/>
    </source>
</evidence>
<dbReference type="AlphaFoldDB" id="A0A9D7LY44"/>
<name>A0A9D7LY44_9RHOO</name>
<feature type="domain" description="EAL" evidence="1">
    <location>
        <begin position="30"/>
        <end position="280"/>
    </location>
</feature>
<dbReference type="Gene3D" id="3.20.20.450">
    <property type="entry name" value="EAL domain"/>
    <property type="match status" value="1"/>
</dbReference>
<protein>
    <submittedName>
        <fullName evidence="2">EAL domain-containing protein</fullName>
    </submittedName>
</protein>
<dbReference type="InterPro" id="IPR050706">
    <property type="entry name" value="Cyclic-di-GMP_PDE-like"/>
</dbReference>